<dbReference type="GO" id="GO:0051959">
    <property type="term" value="F:dynein light intermediate chain binding"/>
    <property type="evidence" value="ECO:0007669"/>
    <property type="project" value="TreeGrafter"/>
</dbReference>
<proteinExistence type="predicted"/>
<protein>
    <recommendedName>
        <fullName evidence="5">HOOK N-terminal domain-containing protein</fullName>
    </recommendedName>
</protein>
<feature type="coiled-coil region" evidence="4">
    <location>
        <begin position="332"/>
        <end position="510"/>
    </location>
</feature>
<comment type="subcellular location">
    <subcellularLocation>
        <location evidence="1">Cytoplasm</location>
    </subcellularLocation>
</comment>
<dbReference type="EMBL" id="AGNL01003220">
    <property type="protein sequence ID" value="EJK74966.1"/>
    <property type="molecule type" value="Genomic_DNA"/>
</dbReference>
<dbReference type="GO" id="GO:0031122">
    <property type="term" value="P:cytoplasmic microtubule organization"/>
    <property type="evidence" value="ECO:0007669"/>
    <property type="project" value="TreeGrafter"/>
</dbReference>
<accession>K0TL38</accession>
<dbReference type="InterPro" id="IPR043936">
    <property type="entry name" value="HOOK_N"/>
</dbReference>
<keyword evidence="2" id="KW-0963">Cytoplasm</keyword>
<keyword evidence="3 4" id="KW-0175">Coiled coil</keyword>
<evidence type="ECO:0000256" key="3">
    <source>
        <dbReference type="ARBA" id="ARBA00023054"/>
    </source>
</evidence>
<feature type="coiled-coil region" evidence="4">
    <location>
        <begin position="188"/>
        <end position="282"/>
    </location>
</feature>
<keyword evidence="7" id="KW-1185">Reference proteome</keyword>
<dbReference type="SUPFAM" id="SSF116907">
    <property type="entry name" value="Hook domain"/>
    <property type="match status" value="1"/>
</dbReference>
<dbReference type="GO" id="GO:0030705">
    <property type="term" value="P:cytoskeleton-dependent intracellular transport"/>
    <property type="evidence" value="ECO:0007669"/>
    <property type="project" value="InterPro"/>
</dbReference>
<dbReference type="InterPro" id="IPR036872">
    <property type="entry name" value="CH_dom_sf"/>
</dbReference>
<gene>
    <name evidence="6" type="ORF">THAOC_03328</name>
</gene>
<dbReference type="GO" id="GO:0005737">
    <property type="term" value="C:cytoplasm"/>
    <property type="evidence" value="ECO:0007669"/>
    <property type="project" value="UniProtKB-SubCell"/>
</dbReference>
<dbReference type="GO" id="GO:0005815">
    <property type="term" value="C:microtubule organizing center"/>
    <property type="evidence" value="ECO:0007669"/>
    <property type="project" value="TreeGrafter"/>
</dbReference>
<dbReference type="Proteomes" id="UP000266841">
    <property type="component" value="Unassembled WGS sequence"/>
</dbReference>
<evidence type="ECO:0000256" key="4">
    <source>
        <dbReference type="SAM" id="Coils"/>
    </source>
</evidence>
<dbReference type="PANTHER" id="PTHR18947">
    <property type="entry name" value="HOOK PROTEINS"/>
    <property type="match status" value="1"/>
</dbReference>
<evidence type="ECO:0000259" key="5">
    <source>
        <dbReference type="Pfam" id="PF19047"/>
    </source>
</evidence>
<evidence type="ECO:0000256" key="2">
    <source>
        <dbReference type="ARBA" id="ARBA00022490"/>
    </source>
</evidence>
<dbReference type="OMA" id="ANREIGH"/>
<dbReference type="PANTHER" id="PTHR18947:SF28">
    <property type="entry name" value="GIRDIN, ISOFORM A"/>
    <property type="match status" value="1"/>
</dbReference>
<dbReference type="OrthoDB" id="49395at2759"/>
<organism evidence="6 7">
    <name type="scientific">Thalassiosira oceanica</name>
    <name type="common">Marine diatom</name>
    <dbReference type="NCBI Taxonomy" id="159749"/>
    <lineage>
        <taxon>Eukaryota</taxon>
        <taxon>Sar</taxon>
        <taxon>Stramenopiles</taxon>
        <taxon>Ochrophyta</taxon>
        <taxon>Bacillariophyta</taxon>
        <taxon>Coscinodiscophyceae</taxon>
        <taxon>Thalassiosirophycidae</taxon>
        <taxon>Thalassiosirales</taxon>
        <taxon>Thalassiosiraceae</taxon>
        <taxon>Thalassiosira</taxon>
    </lineage>
</organism>
<dbReference type="Gene3D" id="1.10.418.10">
    <property type="entry name" value="Calponin-like domain"/>
    <property type="match status" value="1"/>
</dbReference>
<reference evidence="6 7" key="1">
    <citation type="journal article" date="2012" name="Genome Biol.">
        <title>Genome and low-iron response of an oceanic diatom adapted to chronic iron limitation.</title>
        <authorList>
            <person name="Lommer M."/>
            <person name="Specht M."/>
            <person name="Roy A.S."/>
            <person name="Kraemer L."/>
            <person name="Andreson R."/>
            <person name="Gutowska M.A."/>
            <person name="Wolf J."/>
            <person name="Bergner S.V."/>
            <person name="Schilhabel M.B."/>
            <person name="Klostermeier U.C."/>
            <person name="Beiko R.G."/>
            <person name="Rosenstiel P."/>
            <person name="Hippler M."/>
            <person name="Laroche J."/>
        </authorList>
    </citation>
    <scope>NUCLEOTIDE SEQUENCE [LARGE SCALE GENOMIC DNA]</scope>
    <source>
        <strain evidence="6 7">CCMP1005</strain>
    </source>
</reference>
<dbReference type="GO" id="GO:0008017">
    <property type="term" value="F:microtubule binding"/>
    <property type="evidence" value="ECO:0007669"/>
    <property type="project" value="TreeGrafter"/>
</dbReference>
<dbReference type="CDD" id="cd22211">
    <property type="entry name" value="HkD_SF"/>
    <property type="match status" value="1"/>
</dbReference>
<dbReference type="eggNOG" id="ENOG502QQM8">
    <property type="taxonomic scope" value="Eukaryota"/>
</dbReference>
<name>K0TL38_THAOC</name>
<sequence>MSSSSEIEEPHGTTVCEFFQNVFLSISKPPESLDDLCDGVAMFEALSEISMDHFDPSSFGRDFGPNWALKASNLKKLVRNLEDFYHDELSKDADFDSLSSRANEIAKGEDMDGLLEIVELVMVAATLCDDSPEAMAEMQDILQETMSTVTDFVEGGSHGEDDADSIMFEEGEEDKNISGEVLFPSHGDEELQKERDQLRQALQDANREIGHLKSQAAIESEENQKDKEKLRLLNQDLHDRLRKREDELSQAEQTISTNGRALDEATNEVHDLKEKSSSLADELDVEKSKVLNLSKKAAMVEVYRKKLDAIETSDSSGSTEQAENYIEQIMKLESANQKIPKLERDLDEAQTKAKKLEARIQEQIDHLATKESEISKFKSDALNAVKSKKMFEDELKELRAQQEGAADAAITLNGLSGASEAKLKSDNTRLRAQLEQMQQASSSSASALEGDSDKVSELKKELAAKEDEVSRLVNDKEKLEAYTKKTLQKFQDCKAKLREKHERIEALEMRSASEKVAAKREEKLVSSALYELGLTMMQNKMNVNR</sequence>
<dbReference type="AlphaFoldDB" id="K0TL38"/>
<feature type="domain" description="HOOK N-terminal" evidence="5">
    <location>
        <begin position="24"/>
        <end position="139"/>
    </location>
</feature>
<evidence type="ECO:0000256" key="1">
    <source>
        <dbReference type="ARBA" id="ARBA00004496"/>
    </source>
</evidence>
<evidence type="ECO:0000313" key="7">
    <source>
        <dbReference type="Proteomes" id="UP000266841"/>
    </source>
</evidence>
<evidence type="ECO:0000313" key="6">
    <source>
        <dbReference type="EMBL" id="EJK74966.1"/>
    </source>
</evidence>
<dbReference type="Pfam" id="PF19047">
    <property type="entry name" value="HOOK_N"/>
    <property type="match status" value="1"/>
</dbReference>
<comment type="caution">
    <text evidence="6">The sequence shown here is derived from an EMBL/GenBank/DDBJ whole genome shotgun (WGS) entry which is preliminary data.</text>
</comment>